<gene>
    <name evidence="4" type="ORF">H0921_17115</name>
</gene>
<dbReference type="AlphaFoldDB" id="A0A7V8VH78"/>
<dbReference type="InterPro" id="IPR011453">
    <property type="entry name" value="DUF1559"/>
</dbReference>
<accession>A0A7V8VH78</accession>
<organism evidence="4 5">
    <name type="scientific">Thermogemmata fonticola</name>
    <dbReference type="NCBI Taxonomy" id="2755323"/>
    <lineage>
        <taxon>Bacteria</taxon>
        <taxon>Pseudomonadati</taxon>
        <taxon>Planctomycetota</taxon>
        <taxon>Planctomycetia</taxon>
        <taxon>Gemmatales</taxon>
        <taxon>Gemmataceae</taxon>
        <taxon>Thermogemmata</taxon>
    </lineage>
</organism>
<dbReference type="PROSITE" id="PS00409">
    <property type="entry name" value="PROKAR_NTER_METHYL"/>
    <property type="match status" value="1"/>
</dbReference>
<dbReference type="NCBIfam" id="TIGR04294">
    <property type="entry name" value="pre_pil_HX9DG"/>
    <property type="match status" value="1"/>
</dbReference>
<dbReference type="PANTHER" id="PTHR30093">
    <property type="entry name" value="GENERAL SECRETION PATHWAY PROTEIN G"/>
    <property type="match status" value="1"/>
</dbReference>
<dbReference type="Gene3D" id="3.30.700.10">
    <property type="entry name" value="Glycoprotein, Type 4 Pilin"/>
    <property type="match status" value="1"/>
</dbReference>
<reference evidence="4 5" key="1">
    <citation type="submission" date="2020-07" db="EMBL/GenBank/DDBJ databases">
        <title>Thermogemmata thermophila gen. nov., sp. nov., a novel moderate thermophilic planctomycete from a Kamchatka hot spring.</title>
        <authorList>
            <person name="Elcheninov A.G."/>
            <person name="Podosokorskaya O.A."/>
            <person name="Kovaleva O.L."/>
            <person name="Novikov A."/>
            <person name="Bonch-Osmolovskaya E.A."/>
            <person name="Toshchakov S.V."/>
            <person name="Kublanov I.V."/>
        </authorList>
    </citation>
    <scope>NUCLEOTIDE SEQUENCE [LARGE SCALE GENOMIC DNA]</scope>
    <source>
        <strain evidence="4 5">2918</strain>
    </source>
</reference>
<keyword evidence="2" id="KW-0472">Membrane</keyword>
<sequence length="295" mass="32124">MRGYSLLGWRRGFTLIELLVVIAIIAILIGLLLPAVQKVREAAARADCSNRLKQIALATINAADTHEGKLPPSIGLYPRNAQANYNSNGGIFLHILPFIEEQVMFDQTRSQPDPDGRNGSFITYSQWVYVPDRGRTKKLLCPAEYTDPQDNWARSSYGVNGRVFRNVYPGWGLGYTRYPAAITDGTSNTIFFSEKLARCNSGNYNENYWPDWGPVFSSPDLGGTPTGAASAPQIQPPTSNGIGICDGGRASSPHVGGIQTALGDGSVRFVSQRVSGLTWWAALTPNVGDQLGNDW</sequence>
<dbReference type="PANTHER" id="PTHR30093:SF2">
    <property type="entry name" value="TYPE II SECRETION SYSTEM PROTEIN H"/>
    <property type="match status" value="1"/>
</dbReference>
<dbReference type="Proteomes" id="UP000542342">
    <property type="component" value="Unassembled WGS sequence"/>
</dbReference>
<dbReference type="EMBL" id="JACEFB010000021">
    <property type="protein sequence ID" value="MBA2227882.1"/>
    <property type="molecule type" value="Genomic_DNA"/>
</dbReference>
<evidence type="ECO:0000313" key="5">
    <source>
        <dbReference type="Proteomes" id="UP000542342"/>
    </source>
</evidence>
<dbReference type="Pfam" id="PF07963">
    <property type="entry name" value="N_methyl"/>
    <property type="match status" value="1"/>
</dbReference>
<feature type="domain" description="DUF1559" evidence="3">
    <location>
        <begin position="37"/>
        <end position="274"/>
    </location>
</feature>
<dbReference type="Pfam" id="PF07596">
    <property type="entry name" value="SBP_bac_10"/>
    <property type="match status" value="1"/>
</dbReference>
<keyword evidence="2" id="KW-1133">Transmembrane helix</keyword>
<name>A0A7V8VH78_9BACT</name>
<keyword evidence="5" id="KW-1185">Reference proteome</keyword>
<comment type="caution">
    <text evidence="4">The sequence shown here is derived from an EMBL/GenBank/DDBJ whole genome shotgun (WGS) entry which is preliminary data.</text>
</comment>
<evidence type="ECO:0000256" key="1">
    <source>
        <dbReference type="SAM" id="MobiDB-lite"/>
    </source>
</evidence>
<keyword evidence="2" id="KW-0812">Transmembrane</keyword>
<dbReference type="InterPro" id="IPR045584">
    <property type="entry name" value="Pilin-like"/>
</dbReference>
<evidence type="ECO:0000313" key="4">
    <source>
        <dbReference type="EMBL" id="MBA2227882.1"/>
    </source>
</evidence>
<dbReference type="NCBIfam" id="TIGR02532">
    <property type="entry name" value="IV_pilin_GFxxxE"/>
    <property type="match status" value="1"/>
</dbReference>
<evidence type="ECO:0000256" key="2">
    <source>
        <dbReference type="SAM" id="Phobius"/>
    </source>
</evidence>
<feature type="compositionally biased region" description="Polar residues" evidence="1">
    <location>
        <begin position="232"/>
        <end position="241"/>
    </location>
</feature>
<feature type="region of interest" description="Disordered" evidence="1">
    <location>
        <begin position="220"/>
        <end position="243"/>
    </location>
</feature>
<feature type="transmembrane region" description="Helical" evidence="2">
    <location>
        <begin position="12"/>
        <end position="33"/>
    </location>
</feature>
<dbReference type="InterPro" id="IPR012902">
    <property type="entry name" value="N_methyl_site"/>
</dbReference>
<dbReference type="InterPro" id="IPR027558">
    <property type="entry name" value="Pre_pil_HX9DG_C"/>
</dbReference>
<proteinExistence type="predicted"/>
<evidence type="ECO:0000259" key="3">
    <source>
        <dbReference type="Pfam" id="PF07596"/>
    </source>
</evidence>
<protein>
    <submittedName>
        <fullName evidence="4">DUF1559 domain-containing protein</fullName>
    </submittedName>
</protein>
<dbReference type="SUPFAM" id="SSF54523">
    <property type="entry name" value="Pili subunits"/>
    <property type="match status" value="1"/>
</dbReference>
<dbReference type="RefSeq" id="WP_194539747.1">
    <property type="nucleotide sequence ID" value="NZ_JACEFB010000021.1"/>
</dbReference>